<evidence type="ECO:0000256" key="3">
    <source>
        <dbReference type="ARBA" id="ARBA00005923"/>
    </source>
</evidence>
<evidence type="ECO:0000256" key="11">
    <source>
        <dbReference type="ARBA" id="ARBA00023136"/>
    </source>
</evidence>
<sequence>MVVFRRPGHEAFDDEEAQDTAEPRAPTDDDERVRECADERRRWCYRMVPEPRKGWTFVADFLGGLMWWWVFWNFWHESAHITGHFPFPRPADWSDEELGIPAD</sequence>
<comment type="subunit">
    <text evidence="4">Complex I is composed of 45 different subunits.</text>
</comment>
<keyword evidence="5" id="KW-0813">Transport</keyword>
<reference evidence="14 15" key="1">
    <citation type="submission" date="2015-07" db="EMBL/GenBank/DDBJ databases">
        <title>The genome of Habropoda laboriosa.</title>
        <authorList>
            <person name="Pan H."/>
            <person name="Kapheim K."/>
        </authorList>
    </citation>
    <scope>NUCLEOTIDE SEQUENCE [LARGE SCALE GENOMIC DNA]</scope>
    <source>
        <strain evidence="14">0110345459</strain>
    </source>
</reference>
<dbReference type="GO" id="GO:0005743">
    <property type="term" value="C:mitochondrial inner membrane"/>
    <property type="evidence" value="ECO:0007669"/>
    <property type="project" value="UniProtKB-SubCell"/>
</dbReference>
<evidence type="ECO:0000256" key="12">
    <source>
        <dbReference type="SAM" id="MobiDB-lite"/>
    </source>
</evidence>
<comment type="subcellular location">
    <subcellularLocation>
        <location evidence="2">Mitochondrion inner membrane</location>
        <topology evidence="2">Peripheral membrane protein</topology>
        <orientation evidence="2">Matrix side</orientation>
    </subcellularLocation>
</comment>
<evidence type="ECO:0000313" key="15">
    <source>
        <dbReference type="Proteomes" id="UP000053825"/>
    </source>
</evidence>
<gene>
    <name evidence="14" type="ORF">WH47_03752</name>
</gene>
<dbReference type="GO" id="GO:0045271">
    <property type="term" value="C:respiratory chain complex I"/>
    <property type="evidence" value="ECO:0007669"/>
    <property type="project" value="InterPro"/>
</dbReference>
<keyword evidence="9" id="KW-0249">Electron transport</keyword>
<feature type="compositionally biased region" description="Basic and acidic residues" evidence="12">
    <location>
        <begin position="21"/>
        <end position="32"/>
    </location>
</feature>
<dbReference type="GO" id="GO:0032981">
    <property type="term" value="P:mitochondrial respiratory chain complex I assembly"/>
    <property type="evidence" value="ECO:0007669"/>
    <property type="project" value="TreeGrafter"/>
</dbReference>
<dbReference type="PANTHER" id="PTHR15223:SF1">
    <property type="entry name" value="NADH DEHYDROGENASE [UBIQUINONE] 1 BETA SUBCOMPLEX SUBUNIT 2, MITOCHONDRIAL"/>
    <property type="match status" value="1"/>
</dbReference>
<evidence type="ECO:0000313" key="14">
    <source>
        <dbReference type="EMBL" id="KOC62768.1"/>
    </source>
</evidence>
<evidence type="ECO:0000256" key="9">
    <source>
        <dbReference type="ARBA" id="ARBA00022982"/>
    </source>
</evidence>
<keyword evidence="8" id="KW-0809">Transit peptide</keyword>
<evidence type="ECO:0000256" key="13">
    <source>
        <dbReference type="SAM" id="Phobius"/>
    </source>
</evidence>
<evidence type="ECO:0000256" key="5">
    <source>
        <dbReference type="ARBA" id="ARBA00022448"/>
    </source>
</evidence>
<accession>A0A0L7QVW2</accession>
<dbReference type="InterPro" id="IPR026627">
    <property type="entry name" value="NDUFB2_animal"/>
</dbReference>
<dbReference type="EMBL" id="KQ414721">
    <property type="protein sequence ID" value="KOC62768.1"/>
    <property type="molecule type" value="Genomic_DNA"/>
</dbReference>
<keyword evidence="6" id="KW-0679">Respiratory chain</keyword>
<feature type="region of interest" description="Disordered" evidence="12">
    <location>
        <begin position="1"/>
        <end position="32"/>
    </location>
</feature>
<dbReference type="STRING" id="597456.A0A0L7QVW2"/>
<evidence type="ECO:0000256" key="2">
    <source>
        <dbReference type="ARBA" id="ARBA00004443"/>
    </source>
</evidence>
<keyword evidence="14" id="KW-0830">Ubiquinone</keyword>
<protein>
    <submittedName>
        <fullName evidence="14">NADH dehydrogenase [ubiquinone] 1 beta subcomplex subunit 2, mitochondrial</fullName>
    </submittedName>
</protein>
<evidence type="ECO:0000256" key="6">
    <source>
        <dbReference type="ARBA" id="ARBA00022660"/>
    </source>
</evidence>
<evidence type="ECO:0000256" key="7">
    <source>
        <dbReference type="ARBA" id="ARBA00022792"/>
    </source>
</evidence>
<dbReference type="PANTHER" id="PTHR15223">
    <property type="entry name" value="NADH-UBIQUINONE OXIDOREDUCTASE AGGG SUBUNIT"/>
    <property type="match status" value="1"/>
</dbReference>
<evidence type="ECO:0000256" key="1">
    <source>
        <dbReference type="ARBA" id="ARBA00003195"/>
    </source>
</evidence>
<proteinExistence type="inferred from homology"/>
<keyword evidence="13" id="KW-0812">Transmembrane</keyword>
<dbReference type="Pfam" id="PF14813">
    <property type="entry name" value="NADH_B2"/>
    <property type="match status" value="1"/>
</dbReference>
<dbReference type="AlphaFoldDB" id="A0A0L7QVW2"/>
<evidence type="ECO:0000256" key="4">
    <source>
        <dbReference type="ARBA" id="ARBA00011533"/>
    </source>
</evidence>
<keyword evidence="13" id="KW-1133">Transmembrane helix</keyword>
<evidence type="ECO:0000256" key="8">
    <source>
        <dbReference type="ARBA" id="ARBA00022946"/>
    </source>
</evidence>
<comment type="function">
    <text evidence="1">Accessory subunit of the mitochondrial membrane respiratory chain NADH dehydrogenase (Complex I), that is believed not to be involved in catalysis. Complex I functions in the transfer of electrons from NADH to the respiratory chain. The immediate electron acceptor for the enzyme is believed to be ubiquinone.</text>
</comment>
<keyword evidence="15" id="KW-1185">Reference proteome</keyword>
<evidence type="ECO:0000256" key="10">
    <source>
        <dbReference type="ARBA" id="ARBA00023128"/>
    </source>
</evidence>
<name>A0A0L7QVW2_9HYME</name>
<comment type="similarity">
    <text evidence="3">Belongs to the complex I NDUFB2 subunit family.</text>
</comment>
<keyword evidence="7" id="KW-0999">Mitochondrion inner membrane</keyword>
<keyword evidence="11 13" id="KW-0472">Membrane</keyword>
<dbReference type="OrthoDB" id="6241903at2759"/>
<feature type="transmembrane region" description="Helical" evidence="13">
    <location>
        <begin position="55"/>
        <end position="75"/>
    </location>
</feature>
<keyword evidence="10" id="KW-0496">Mitochondrion</keyword>
<dbReference type="Proteomes" id="UP000053825">
    <property type="component" value="Unassembled WGS sequence"/>
</dbReference>
<organism evidence="14 15">
    <name type="scientific">Habropoda laboriosa</name>
    <dbReference type="NCBI Taxonomy" id="597456"/>
    <lineage>
        <taxon>Eukaryota</taxon>
        <taxon>Metazoa</taxon>
        <taxon>Ecdysozoa</taxon>
        <taxon>Arthropoda</taxon>
        <taxon>Hexapoda</taxon>
        <taxon>Insecta</taxon>
        <taxon>Pterygota</taxon>
        <taxon>Neoptera</taxon>
        <taxon>Endopterygota</taxon>
        <taxon>Hymenoptera</taxon>
        <taxon>Apocrita</taxon>
        <taxon>Aculeata</taxon>
        <taxon>Apoidea</taxon>
        <taxon>Anthophila</taxon>
        <taxon>Apidae</taxon>
        <taxon>Habropoda</taxon>
    </lineage>
</organism>